<dbReference type="Gene3D" id="2.40.100.10">
    <property type="entry name" value="Cyclophilin-like"/>
    <property type="match status" value="1"/>
</dbReference>
<keyword evidence="1 3" id="KW-0697">Rotamase</keyword>
<dbReference type="InterPro" id="IPR002130">
    <property type="entry name" value="Cyclophilin-type_PPIase_dom"/>
</dbReference>
<evidence type="ECO:0000313" key="6">
    <source>
        <dbReference type="Proteomes" id="UP001597294"/>
    </source>
</evidence>
<organism evidence="5 6">
    <name type="scientific">Kiloniella antarctica</name>
    <dbReference type="NCBI Taxonomy" id="1550907"/>
    <lineage>
        <taxon>Bacteria</taxon>
        <taxon>Pseudomonadati</taxon>
        <taxon>Pseudomonadota</taxon>
        <taxon>Alphaproteobacteria</taxon>
        <taxon>Rhodospirillales</taxon>
        <taxon>Kiloniellaceae</taxon>
        <taxon>Kiloniella</taxon>
    </lineage>
</organism>
<dbReference type="PRINTS" id="PR00153">
    <property type="entry name" value="CSAPPISMRASE"/>
</dbReference>
<name>A0ABW5BSN9_9PROT</name>
<dbReference type="SUPFAM" id="SSF50891">
    <property type="entry name" value="Cyclophilin-like"/>
    <property type="match status" value="1"/>
</dbReference>
<keyword evidence="2 3" id="KW-0413">Isomerase</keyword>
<gene>
    <name evidence="5" type="ORF">ACFSKO_19930</name>
</gene>
<feature type="domain" description="PPIase cyclophilin-type" evidence="4">
    <location>
        <begin position="20"/>
        <end position="157"/>
    </location>
</feature>
<evidence type="ECO:0000313" key="5">
    <source>
        <dbReference type="EMBL" id="MFD2207891.1"/>
    </source>
</evidence>
<dbReference type="EMBL" id="JBHUII010000013">
    <property type="protein sequence ID" value="MFD2207891.1"/>
    <property type="molecule type" value="Genomic_DNA"/>
</dbReference>
<proteinExistence type="inferred from homology"/>
<evidence type="ECO:0000259" key="4">
    <source>
        <dbReference type="PROSITE" id="PS50072"/>
    </source>
</evidence>
<protein>
    <recommendedName>
        <fullName evidence="3">Peptidyl-prolyl cis-trans isomerase</fullName>
        <shortName evidence="3">PPIase</shortName>
        <ecNumber evidence="3">5.2.1.8</ecNumber>
    </recommendedName>
</protein>
<dbReference type="GO" id="GO:0003755">
    <property type="term" value="F:peptidyl-prolyl cis-trans isomerase activity"/>
    <property type="evidence" value="ECO:0007669"/>
    <property type="project" value="UniProtKB-EC"/>
</dbReference>
<dbReference type="PROSITE" id="PS50072">
    <property type="entry name" value="CSA_PPIASE_2"/>
    <property type="match status" value="1"/>
</dbReference>
<dbReference type="PANTHER" id="PTHR45625">
    <property type="entry name" value="PEPTIDYL-PROLYL CIS-TRANS ISOMERASE-RELATED"/>
    <property type="match status" value="1"/>
</dbReference>
<dbReference type="PANTHER" id="PTHR45625:SF4">
    <property type="entry name" value="PEPTIDYLPROLYL ISOMERASE DOMAIN AND WD REPEAT-CONTAINING PROTEIN 1"/>
    <property type="match status" value="1"/>
</dbReference>
<evidence type="ECO:0000256" key="2">
    <source>
        <dbReference type="ARBA" id="ARBA00023235"/>
    </source>
</evidence>
<dbReference type="RefSeq" id="WP_380254979.1">
    <property type="nucleotide sequence ID" value="NZ_JBHUII010000013.1"/>
</dbReference>
<sequence length="165" mass="17697">MTEATTLDPENTLVIELETGNVIIELLPDLAPTHVARIKELARDNFYDGIVFHRVIDGFMAQTGDPTGTGTSGSGKKLRAEFTQEPFVRGIVGMARAQNPHSGDSQFFIMFDSAPSLNGQYTVWGRVSEGMDLVDGIKKGAPGSGAVDDDPDRMVSVKVQADIAA</sequence>
<comment type="catalytic activity">
    <reaction evidence="3">
        <text>[protein]-peptidylproline (omega=180) = [protein]-peptidylproline (omega=0)</text>
        <dbReference type="Rhea" id="RHEA:16237"/>
        <dbReference type="Rhea" id="RHEA-COMP:10747"/>
        <dbReference type="Rhea" id="RHEA-COMP:10748"/>
        <dbReference type="ChEBI" id="CHEBI:83833"/>
        <dbReference type="ChEBI" id="CHEBI:83834"/>
        <dbReference type="EC" id="5.2.1.8"/>
    </reaction>
</comment>
<dbReference type="InterPro" id="IPR029000">
    <property type="entry name" value="Cyclophilin-like_dom_sf"/>
</dbReference>
<comment type="function">
    <text evidence="3">PPIases accelerate the folding of proteins. It catalyzes the cis-trans isomerization of proline imidic peptide bonds in oligopeptides.</text>
</comment>
<dbReference type="Pfam" id="PF00160">
    <property type="entry name" value="Pro_isomerase"/>
    <property type="match status" value="1"/>
</dbReference>
<evidence type="ECO:0000256" key="3">
    <source>
        <dbReference type="RuleBase" id="RU363019"/>
    </source>
</evidence>
<comment type="caution">
    <text evidence="5">The sequence shown here is derived from an EMBL/GenBank/DDBJ whole genome shotgun (WGS) entry which is preliminary data.</text>
</comment>
<reference evidence="6" key="1">
    <citation type="journal article" date="2019" name="Int. J. Syst. Evol. Microbiol.">
        <title>The Global Catalogue of Microorganisms (GCM) 10K type strain sequencing project: providing services to taxonomists for standard genome sequencing and annotation.</title>
        <authorList>
            <consortium name="The Broad Institute Genomics Platform"/>
            <consortium name="The Broad Institute Genome Sequencing Center for Infectious Disease"/>
            <person name="Wu L."/>
            <person name="Ma J."/>
        </authorList>
    </citation>
    <scope>NUCLEOTIDE SEQUENCE [LARGE SCALE GENOMIC DNA]</scope>
    <source>
        <strain evidence="6">CGMCC 4.7192</strain>
    </source>
</reference>
<dbReference type="EC" id="5.2.1.8" evidence="3"/>
<keyword evidence="6" id="KW-1185">Reference proteome</keyword>
<evidence type="ECO:0000256" key="1">
    <source>
        <dbReference type="ARBA" id="ARBA00023110"/>
    </source>
</evidence>
<dbReference type="Proteomes" id="UP001597294">
    <property type="component" value="Unassembled WGS sequence"/>
</dbReference>
<dbReference type="CDD" id="cd00317">
    <property type="entry name" value="cyclophilin"/>
    <property type="match status" value="1"/>
</dbReference>
<accession>A0ABW5BSN9</accession>
<dbReference type="InterPro" id="IPR044666">
    <property type="entry name" value="Cyclophilin_A-like"/>
</dbReference>
<comment type="similarity">
    <text evidence="3">Belongs to the cyclophilin-type PPIase family.</text>
</comment>